<dbReference type="Pfam" id="PF01943">
    <property type="entry name" value="Polysacc_synt"/>
    <property type="match status" value="1"/>
</dbReference>
<dbReference type="Proteomes" id="UP000326344">
    <property type="component" value="Unassembled WGS sequence"/>
</dbReference>
<feature type="transmembrane region" description="Helical" evidence="6">
    <location>
        <begin position="92"/>
        <end position="115"/>
    </location>
</feature>
<feature type="transmembrane region" description="Helical" evidence="6">
    <location>
        <begin position="402"/>
        <end position="423"/>
    </location>
</feature>
<feature type="transmembrane region" description="Helical" evidence="6">
    <location>
        <begin position="190"/>
        <end position="210"/>
    </location>
</feature>
<feature type="transmembrane region" description="Helical" evidence="6">
    <location>
        <begin position="136"/>
        <end position="155"/>
    </location>
</feature>
<evidence type="ECO:0000256" key="6">
    <source>
        <dbReference type="SAM" id="Phobius"/>
    </source>
</evidence>
<feature type="transmembrane region" description="Helical" evidence="6">
    <location>
        <begin position="378"/>
        <end position="396"/>
    </location>
</feature>
<keyword evidence="8" id="KW-1185">Reference proteome</keyword>
<dbReference type="RefSeq" id="WP_150879045.1">
    <property type="nucleotide sequence ID" value="NZ_VTWS01000005.1"/>
</dbReference>
<name>A0A5N1JD34_9BACT</name>
<feature type="transmembrane region" description="Helical" evidence="6">
    <location>
        <begin position="20"/>
        <end position="43"/>
    </location>
</feature>
<protein>
    <submittedName>
        <fullName evidence="7">Oligosaccharide flippase family protein</fullName>
    </submittedName>
</protein>
<keyword evidence="3 6" id="KW-0812">Transmembrane</keyword>
<evidence type="ECO:0000256" key="2">
    <source>
        <dbReference type="ARBA" id="ARBA00022475"/>
    </source>
</evidence>
<gene>
    <name evidence="7" type="ORF">F0P93_19865</name>
</gene>
<evidence type="ECO:0000256" key="3">
    <source>
        <dbReference type="ARBA" id="ARBA00022692"/>
    </source>
</evidence>
<keyword evidence="2" id="KW-1003">Cell membrane</keyword>
<evidence type="ECO:0000256" key="5">
    <source>
        <dbReference type="ARBA" id="ARBA00023136"/>
    </source>
</evidence>
<sequence>MFYRLRSVAQNLLADLPGKLILYYLSFVLANQGLQFFISQRIASTMGSKAVGLHYLLLSYVSTLLVVTILGSSTAIIKYISSLEYDQKLASLYILNALLLSFLIAILIYFIYPYLPDYFTRLLFPNFVLKNLIQQANLYLVLHTVETILVASLVANKWYKILAIIATIRLIIIGCFLYEHRMDLIQLWQLMCLGSSIVILLCTISLYPLFKNTSHRNLFSYSIIKKILADSWTYLFASLLVSPSLFFMNRIVSENSAGLAALGVYTICKQYANMNSMVVSQFCQSLFPILNHQFHANDVKGFERLAQRGLILGLVVVGTGAFFLSIIGPIFIFSWYKWQATPLAIFWYCLTISSSIVAFLNQYFGNLLVITDRQQERLWADTALAFMLFMICYLTVNRWPDASPFVANFFSISIGGLWVWVAYKRRKHSFLI</sequence>
<organism evidence="7 8">
    <name type="scientific">Larkinella humicola</name>
    <dbReference type="NCBI Taxonomy" id="2607654"/>
    <lineage>
        <taxon>Bacteria</taxon>
        <taxon>Pseudomonadati</taxon>
        <taxon>Bacteroidota</taxon>
        <taxon>Cytophagia</taxon>
        <taxon>Cytophagales</taxon>
        <taxon>Spirosomataceae</taxon>
        <taxon>Larkinella</taxon>
    </lineage>
</organism>
<keyword evidence="5 6" id="KW-0472">Membrane</keyword>
<reference evidence="7 8" key="1">
    <citation type="submission" date="2019-09" db="EMBL/GenBank/DDBJ databases">
        <title>Genome Sequence of Larkinella sp MA1.</title>
        <authorList>
            <person name="Srinivasan S."/>
        </authorList>
    </citation>
    <scope>NUCLEOTIDE SEQUENCE [LARGE SCALE GENOMIC DNA]</scope>
    <source>
        <strain evidence="7 8">MA1</strain>
    </source>
</reference>
<dbReference type="InterPro" id="IPR050833">
    <property type="entry name" value="Poly_Biosynth_Transport"/>
</dbReference>
<comment type="caution">
    <text evidence="7">The sequence shown here is derived from an EMBL/GenBank/DDBJ whole genome shotgun (WGS) entry which is preliminary data.</text>
</comment>
<dbReference type="EMBL" id="VTWS01000005">
    <property type="protein sequence ID" value="KAA9349714.1"/>
    <property type="molecule type" value="Genomic_DNA"/>
</dbReference>
<dbReference type="InterPro" id="IPR002797">
    <property type="entry name" value="Polysacc_synth"/>
</dbReference>
<evidence type="ECO:0000256" key="4">
    <source>
        <dbReference type="ARBA" id="ARBA00022989"/>
    </source>
</evidence>
<dbReference type="AlphaFoldDB" id="A0A5N1JD34"/>
<feature type="transmembrane region" description="Helical" evidence="6">
    <location>
        <begin position="310"/>
        <end position="333"/>
    </location>
</feature>
<keyword evidence="4 6" id="KW-1133">Transmembrane helix</keyword>
<proteinExistence type="predicted"/>
<feature type="transmembrane region" description="Helical" evidence="6">
    <location>
        <begin position="345"/>
        <end position="366"/>
    </location>
</feature>
<evidence type="ECO:0000313" key="7">
    <source>
        <dbReference type="EMBL" id="KAA9349714.1"/>
    </source>
</evidence>
<evidence type="ECO:0000256" key="1">
    <source>
        <dbReference type="ARBA" id="ARBA00004651"/>
    </source>
</evidence>
<comment type="subcellular location">
    <subcellularLocation>
        <location evidence="1">Cell membrane</location>
        <topology evidence="1">Multi-pass membrane protein</topology>
    </subcellularLocation>
</comment>
<evidence type="ECO:0000313" key="8">
    <source>
        <dbReference type="Proteomes" id="UP000326344"/>
    </source>
</evidence>
<dbReference type="PANTHER" id="PTHR30250:SF11">
    <property type="entry name" value="O-ANTIGEN TRANSPORTER-RELATED"/>
    <property type="match status" value="1"/>
</dbReference>
<dbReference type="PANTHER" id="PTHR30250">
    <property type="entry name" value="PST FAMILY PREDICTED COLANIC ACID TRANSPORTER"/>
    <property type="match status" value="1"/>
</dbReference>
<feature type="transmembrane region" description="Helical" evidence="6">
    <location>
        <begin position="161"/>
        <end position="178"/>
    </location>
</feature>
<accession>A0A5N1JD34</accession>
<feature type="transmembrane region" description="Helical" evidence="6">
    <location>
        <begin position="55"/>
        <end position="80"/>
    </location>
</feature>
<dbReference type="GO" id="GO:0005886">
    <property type="term" value="C:plasma membrane"/>
    <property type="evidence" value="ECO:0007669"/>
    <property type="project" value="UniProtKB-SubCell"/>
</dbReference>